<dbReference type="PROSITE" id="PS01242">
    <property type="entry name" value="ZF_FPG_1"/>
    <property type="match status" value="1"/>
</dbReference>
<dbReference type="GO" id="GO:0006284">
    <property type="term" value="P:base-excision repair"/>
    <property type="evidence" value="ECO:0007669"/>
    <property type="project" value="InterPro"/>
</dbReference>
<dbReference type="NCBIfam" id="TIGR00577">
    <property type="entry name" value="fpg"/>
    <property type="match status" value="1"/>
</dbReference>
<dbReference type="HAMAP" id="MF_00103">
    <property type="entry name" value="Fapy_DNA_glycosyl"/>
    <property type="match status" value="1"/>
</dbReference>
<dbReference type="Proteomes" id="UP000538670">
    <property type="component" value="Unassembled WGS sequence"/>
</dbReference>
<evidence type="ECO:0000256" key="14">
    <source>
        <dbReference type="ARBA" id="ARBA00044632"/>
    </source>
</evidence>
<dbReference type="AlphaFoldDB" id="A0A7W6ABN5"/>
<evidence type="ECO:0000256" key="7">
    <source>
        <dbReference type="ARBA" id="ARBA00022801"/>
    </source>
</evidence>
<dbReference type="SUPFAM" id="SSF57716">
    <property type="entry name" value="Glucocorticoid receptor-like (DNA-binding domain)"/>
    <property type="match status" value="1"/>
</dbReference>
<evidence type="ECO:0000259" key="16">
    <source>
        <dbReference type="PROSITE" id="PS51066"/>
    </source>
</evidence>
<dbReference type="GO" id="GO:0140078">
    <property type="term" value="F:class I DNA-(apurinic or apyrimidinic site) endonuclease activity"/>
    <property type="evidence" value="ECO:0007669"/>
    <property type="project" value="UniProtKB-EC"/>
</dbReference>
<evidence type="ECO:0000256" key="15">
    <source>
        <dbReference type="HAMAP-Rule" id="MF_00103"/>
    </source>
</evidence>
<comment type="subunit">
    <text evidence="3 15">Monomer.</text>
</comment>
<comment type="cofactor">
    <cofactor evidence="15">
        <name>Zn(2+)</name>
        <dbReference type="ChEBI" id="CHEBI:29105"/>
    </cofactor>
    <text evidence="15">Binds 1 zinc ion per subunit.</text>
</comment>
<reference evidence="18 19" key="1">
    <citation type="submission" date="2020-08" db="EMBL/GenBank/DDBJ databases">
        <title>Genomic Encyclopedia of Type Strains, Phase IV (KMG-IV): sequencing the most valuable type-strain genomes for metagenomic binning, comparative biology and taxonomic classification.</title>
        <authorList>
            <person name="Goeker M."/>
        </authorList>
    </citation>
    <scope>NUCLEOTIDE SEQUENCE [LARGE SCALE GENOMIC DNA]</scope>
    <source>
        <strain evidence="18 19">DSM 19512</strain>
    </source>
</reference>
<dbReference type="GO" id="GO:0008270">
    <property type="term" value="F:zinc ion binding"/>
    <property type="evidence" value="ECO:0007669"/>
    <property type="project" value="UniProtKB-UniRule"/>
</dbReference>
<dbReference type="InterPro" id="IPR035937">
    <property type="entry name" value="FPG_N"/>
</dbReference>
<feature type="active site" description="Proton donor; for delta-elimination activity" evidence="15">
    <location>
        <position position="271"/>
    </location>
</feature>
<feature type="domain" description="FPG-type" evidence="16">
    <location>
        <begin position="248"/>
        <end position="281"/>
    </location>
</feature>
<comment type="similarity">
    <text evidence="2 15">Belongs to the FPG family.</text>
</comment>
<dbReference type="SMART" id="SM00898">
    <property type="entry name" value="Fapy_DNA_glyco"/>
    <property type="match status" value="1"/>
</dbReference>
<feature type="binding site" evidence="15">
    <location>
        <position position="163"/>
    </location>
    <ligand>
        <name>DNA</name>
        <dbReference type="ChEBI" id="CHEBI:16991"/>
    </ligand>
</feature>
<keyword evidence="12 15" id="KW-0511">Multifunctional enzyme</keyword>
<comment type="function">
    <text evidence="15">Involved in base excision repair of DNA damaged by oxidation or by mutagenic agents. Acts as DNA glycosylase that recognizes and removes damaged bases. Has a preference for oxidized purines, such as 7,8-dihydro-8-oxoguanine (8-oxoG). Has AP (apurinic/apyrimidinic) lyase activity and introduces nicks in the DNA strand. Cleaves the DNA backbone by beta-delta elimination to generate a single-strand break at the site of the removed base with both 3'- and 5'-phosphates.</text>
</comment>
<evidence type="ECO:0000256" key="12">
    <source>
        <dbReference type="ARBA" id="ARBA00023268"/>
    </source>
</evidence>
<dbReference type="InterPro" id="IPR015886">
    <property type="entry name" value="H2TH_FPG"/>
</dbReference>
<name>A0A7W6ABN5_9SPHN</name>
<evidence type="ECO:0000313" key="19">
    <source>
        <dbReference type="Proteomes" id="UP000538670"/>
    </source>
</evidence>
<dbReference type="GO" id="GO:0034039">
    <property type="term" value="F:8-oxo-7,8-dihydroguanine DNA N-glycosylase activity"/>
    <property type="evidence" value="ECO:0007669"/>
    <property type="project" value="TreeGrafter"/>
</dbReference>
<comment type="catalytic activity">
    <reaction evidence="14 15">
        <text>2'-deoxyribonucleotide-(2'-deoxyribose 5'-phosphate)-2'-deoxyribonucleotide-DNA = a 3'-end 2'-deoxyribonucleotide-(2,3-dehydro-2,3-deoxyribose 5'-phosphate)-DNA + a 5'-end 5'-phospho-2'-deoxyribonucleoside-DNA + H(+)</text>
        <dbReference type="Rhea" id="RHEA:66592"/>
        <dbReference type="Rhea" id="RHEA-COMP:13180"/>
        <dbReference type="Rhea" id="RHEA-COMP:16897"/>
        <dbReference type="Rhea" id="RHEA-COMP:17067"/>
        <dbReference type="ChEBI" id="CHEBI:15378"/>
        <dbReference type="ChEBI" id="CHEBI:136412"/>
        <dbReference type="ChEBI" id="CHEBI:157695"/>
        <dbReference type="ChEBI" id="CHEBI:167181"/>
        <dbReference type="EC" id="4.2.99.18"/>
    </reaction>
</comment>
<keyword evidence="8 15" id="KW-0862">Zinc</keyword>
<evidence type="ECO:0000256" key="10">
    <source>
        <dbReference type="ARBA" id="ARBA00023204"/>
    </source>
</evidence>
<dbReference type="InterPro" id="IPR015887">
    <property type="entry name" value="DNA_glyclase_Znf_dom_DNA_BS"/>
</dbReference>
<protein>
    <recommendedName>
        <fullName evidence="15">Formamidopyrimidine-DNA glycosylase</fullName>
        <shortName evidence="15">Fapy-DNA glycosylase</shortName>
        <ecNumber evidence="15">3.2.2.23</ecNumber>
    </recommendedName>
    <alternativeName>
        <fullName evidence="15">DNA-(apurinic or apyrimidinic site) lyase MutM</fullName>
        <shortName evidence="15">AP lyase MutM</shortName>
        <ecNumber evidence="15">4.2.99.18</ecNumber>
    </alternativeName>
</protein>
<keyword evidence="10 15" id="KW-0234">DNA repair</keyword>
<feature type="active site" description="Schiff-base intermediate with DNA" evidence="15">
    <location>
        <position position="13"/>
    </location>
</feature>
<dbReference type="CDD" id="cd08966">
    <property type="entry name" value="EcFpg-like_N"/>
    <property type="match status" value="1"/>
</dbReference>
<dbReference type="SMART" id="SM01232">
    <property type="entry name" value="H2TH"/>
    <property type="match status" value="1"/>
</dbReference>
<dbReference type="PROSITE" id="PS51068">
    <property type="entry name" value="FPG_CAT"/>
    <property type="match status" value="1"/>
</dbReference>
<proteinExistence type="inferred from homology"/>
<feature type="binding site" evidence="15">
    <location>
        <position position="101"/>
    </location>
    <ligand>
        <name>DNA</name>
        <dbReference type="ChEBI" id="CHEBI:16991"/>
    </ligand>
</feature>
<evidence type="ECO:0000313" key="18">
    <source>
        <dbReference type="EMBL" id="MBB3878830.1"/>
    </source>
</evidence>
<keyword evidence="4 15" id="KW-0479">Metal-binding</keyword>
<keyword evidence="13 15" id="KW-0326">Glycosidase</keyword>
<dbReference type="SUPFAM" id="SSF46946">
    <property type="entry name" value="S13-like H2TH domain"/>
    <property type="match status" value="1"/>
</dbReference>
<evidence type="ECO:0000256" key="4">
    <source>
        <dbReference type="ARBA" id="ARBA00022723"/>
    </source>
</evidence>
<evidence type="ECO:0000256" key="3">
    <source>
        <dbReference type="ARBA" id="ARBA00011245"/>
    </source>
</evidence>
<dbReference type="FunFam" id="1.10.8.50:FF:000003">
    <property type="entry name" value="Formamidopyrimidine-DNA glycosylase"/>
    <property type="match status" value="1"/>
</dbReference>
<evidence type="ECO:0000256" key="1">
    <source>
        <dbReference type="ARBA" id="ARBA00001668"/>
    </source>
</evidence>
<dbReference type="InterPro" id="IPR000214">
    <property type="entry name" value="Znf_DNA_glyclase/AP_lyase"/>
</dbReference>
<dbReference type="InterPro" id="IPR010979">
    <property type="entry name" value="Ribosomal_uS13-like_H2TH"/>
</dbReference>
<dbReference type="EMBL" id="JACIDH010000003">
    <property type="protein sequence ID" value="MBB3878830.1"/>
    <property type="molecule type" value="Genomic_DNA"/>
</dbReference>
<evidence type="ECO:0000256" key="11">
    <source>
        <dbReference type="ARBA" id="ARBA00023239"/>
    </source>
</evidence>
<dbReference type="PANTHER" id="PTHR22993:SF9">
    <property type="entry name" value="FORMAMIDOPYRIMIDINE-DNA GLYCOSYLASE"/>
    <property type="match status" value="1"/>
</dbReference>
<dbReference type="SUPFAM" id="SSF81624">
    <property type="entry name" value="N-terminal domain of MutM-like DNA repair proteins"/>
    <property type="match status" value="1"/>
</dbReference>
<evidence type="ECO:0000256" key="2">
    <source>
        <dbReference type="ARBA" id="ARBA00009409"/>
    </source>
</evidence>
<keyword evidence="9 15" id="KW-0238">DNA-binding</keyword>
<dbReference type="Pfam" id="PF01149">
    <property type="entry name" value="Fapy_DNA_glyco"/>
    <property type="match status" value="1"/>
</dbReference>
<keyword evidence="19" id="KW-1185">Reference proteome</keyword>
<dbReference type="NCBIfam" id="NF002211">
    <property type="entry name" value="PRK01103.1"/>
    <property type="match status" value="1"/>
</dbReference>
<evidence type="ECO:0000256" key="6">
    <source>
        <dbReference type="ARBA" id="ARBA00022771"/>
    </source>
</evidence>
<keyword evidence="11 15" id="KW-0456">Lyase</keyword>
<accession>A0A7W6ABN5</accession>
<feature type="active site" description="Proton donor; for beta-elimination activity" evidence="15">
    <location>
        <position position="69"/>
    </location>
</feature>
<sequence>MPGFREMARETMPELPEVETTVRGLTPVLADARLTLVEPRRADLRHPFPADLRQRMTGARVTGLGRRAKYGLIDTDRGDTMIFHLGMSGRWRIDPGEPQTHDHLLLETEAGRRLALNDPRRFGFVDLWSTAELVAYPPFLAMGPEPLSADFNAAYLAERLAGRIAPIKAMLLDQRVVAGLGNIYVCEALHMAGISPGRAGGQISRARLARLVDAIRAVLNAAILAGGSSLRDYVRPDGELGYFSKEWRVYGREGDPCECGAIVRRRSDSGRSTFYCASCQRS</sequence>
<evidence type="ECO:0000256" key="13">
    <source>
        <dbReference type="ARBA" id="ARBA00023295"/>
    </source>
</evidence>
<dbReference type="InterPro" id="IPR012319">
    <property type="entry name" value="FPG_cat"/>
</dbReference>
<dbReference type="EC" id="4.2.99.18" evidence="15"/>
<keyword evidence="5 15" id="KW-0227">DNA damage</keyword>
<feature type="domain" description="Formamidopyrimidine-DNA glycosylase catalytic" evidence="17">
    <location>
        <begin position="13"/>
        <end position="123"/>
    </location>
</feature>
<comment type="caution">
    <text evidence="18">The sequence shown here is derived from an EMBL/GenBank/DDBJ whole genome shotgun (WGS) entry which is preliminary data.</text>
</comment>
<keyword evidence="7 15" id="KW-0378">Hydrolase</keyword>
<evidence type="ECO:0000259" key="17">
    <source>
        <dbReference type="PROSITE" id="PS51068"/>
    </source>
</evidence>
<dbReference type="Gene3D" id="1.10.8.50">
    <property type="match status" value="1"/>
</dbReference>
<dbReference type="GO" id="GO:0003684">
    <property type="term" value="F:damaged DNA binding"/>
    <property type="evidence" value="ECO:0007669"/>
    <property type="project" value="InterPro"/>
</dbReference>
<dbReference type="PANTHER" id="PTHR22993">
    <property type="entry name" value="FORMAMIDOPYRIMIDINE-DNA GLYCOSYLASE"/>
    <property type="match status" value="1"/>
</dbReference>
<gene>
    <name evidence="15" type="primary">mutM</name>
    <name evidence="15" type="synonym">fpg</name>
    <name evidence="18" type="ORF">GGR48_001249</name>
</gene>
<organism evidence="18 19">
    <name type="scientific">Sphingomonas pseudosanguinis</name>
    <dbReference type="NCBI Taxonomy" id="413712"/>
    <lineage>
        <taxon>Bacteria</taxon>
        <taxon>Pseudomonadati</taxon>
        <taxon>Pseudomonadota</taxon>
        <taxon>Alphaproteobacteria</taxon>
        <taxon>Sphingomonadales</taxon>
        <taxon>Sphingomonadaceae</taxon>
        <taxon>Sphingomonas</taxon>
    </lineage>
</organism>
<evidence type="ECO:0000256" key="9">
    <source>
        <dbReference type="ARBA" id="ARBA00023125"/>
    </source>
</evidence>
<dbReference type="PROSITE" id="PS51066">
    <property type="entry name" value="ZF_FPG_2"/>
    <property type="match status" value="1"/>
</dbReference>
<dbReference type="InterPro" id="IPR020629">
    <property type="entry name" value="FPG_Glyclase"/>
</dbReference>
<comment type="catalytic activity">
    <reaction evidence="1 15">
        <text>Hydrolysis of DNA containing ring-opened 7-methylguanine residues, releasing 2,6-diamino-4-hydroxy-5-(N-methyl)formamidopyrimidine.</text>
        <dbReference type="EC" id="3.2.2.23"/>
    </reaction>
</comment>
<feature type="active site" description="Proton donor" evidence="15">
    <location>
        <position position="14"/>
    </location>
</feature>
<evidence type="ECO:0000256" key="8">
    <source>
        <dbReference type="ARBA" id="ARBA00022833"/>
    </source>
</evidence>
<dbReference type="Pfam" id="PF06831">
    <property type="entry name" value="H2TH"/>
    <property type="match status" value="1"/>
</dbReference>
<keyword evidence="6 15" id="KW-0863">Zinc-finger</keyword>
<evidence type="ECO:0000256" key="5">
    <source>
        <dbReference type="ARBA" id="ARBA00022763"/>
    </source>
</evidence>
<feature type="binding site" evidence="15">
    <location>
        <position position="120"/>
    </location>
    <ligand>
        <name>DNA</name>
        <dbReference type="ChEBI" id="CHEBI:16991"/>
    </ligand>
</feature>
<dbReference type="Gene3D" id="3.20.190.10">
    <property type="entry name" value="MutM-like, N-terminal"/>
    <property type="match status" value="1"/>
</dbReference>
<dbReference type="EC" id="3.2.2.23" evidence="15"/>